<reference evidence="1" key="1">
    <citation type="submission" date="2020-04" db="EMBL/GenBank/DDBJ databases">
        <authorList>
            <person name="Chiriac C."/>
            <person name="Salcher M."/>
            <person name="Ghai R."/>
            <person name="Kavagutti S V."/>
        </authorList>
    </citation>
    <scope>NUCLEOTIDE SEQUENCE</scope>
</reference>
<dbReference type="EMBL" id="LR796657">
    <property type="protein sequence ID" value="CAB4157677.1"/>
    <property type="molecule type" value="Genomic_DNA"/>
</dbReference>
<gene>
    <name evidence="1" type="ORF">UFOVP681_36</name>
</gene>
<accession>A0A6J5NFX4</accession>
<protein>
    <submittedName>
        <fullName evidence="1">Uncharacterized protein</fullName>
    </submittedName>
</protein>
<evidence type="ECO:0000313" key="1">
    <source>
        <dbReference type="EMBL" id="CAB4157677.1"/>
    </source>
</evidence>
<sequence>MIAGDFGAWRATYVAQRAVADLDAWASHDPEGAAWGAYDWLHMNEAGLPVVALVDGRAREDARFWAETAHPAELECYALAAVDRLGGISGGHALFASRQIKRLAGALFKRMSPAEQAAFAKWIKDQVDERG</sequence>
<name>A0A6J5NFX4_9CAUD</name>
<organism evidence="1">
    <name type="scientific">uncultured Caudovirales phage</name>
    <dbReference type="NCBI Taxonomy" id="2100421"/>
    <lineage>
        <taxon>Viruses</taxon>
        <taxon>Duplodnaviria</taxon>
        <taxon>Heunggongvirae</taxon>
        <taxon>Uroviricota</taxon>
        <taxon>Caudoviricetes</taxon>
        <taxon>Peduoviridae</taxon>
        <taxon>Maltschvirus</taxon>
        <taxon>Maltschvirus maltsch</taxon>
    </lineage>
</organism>
<proteinExistence type="predicted"/>